<dbReference type="GO" id="GO:0016740">
    <property type="term" value="F:transferase activity"/>
    <property type="evidence" value="ECO:0007669"/>
    <property type="project" value="UniProtKB-KW"/>
</dbReference>
<dbReference type="PROSITE" id="PS51273">
    <property type="entry name" value="GATASE_TYPE_1"/>
    <property type="match status" value="1"/>
</dbReference>
<dbReference type="InterPro" id="IPR017926">
    <property type="entry name" value="GATASE"/>
</dbReference>
<dbReference type="RefSeq" id="WP_088216157.1">
    <property type="nucleotide sequence ID" value="NZ_NIPW01000028.1"/>
</dbReference>
<gene>
    <name evidence="2" type="ORF">CDV49_14590</name>
</gene>
<dbReference type="AlphaFoldDB" id="A0A212A8P5"/>
<dbReference type="InterPro" id="IPR044992">
    <property type="entry name" value="ChyE-like"/>
</dbReference>
<keyword evidence="2" id="KW-0808">Transferase</keyword>
<reference evidence="2 3" key="1">
    <citation type="submission" date="2016-12" db="EMBL/GenBank/DDBJ databases">
        <title>Comparison of Traditional DNA-DNA Hybridization with In Silico Genomic Analysis.</title>
        <authorList>
            <person name="Nicholson A.C."/>
            <person name="Humrighouse B.W."/>
            <person name="Graziano J."/>
            <person name="Lasker B."/>
            <person name="Whitney A.M."/>
            <person name="Mcquiston J.R."/>
        </authorList>
    </citation>
    <scope>NUCLEOTIDE SEQUENCE [LARGE SCALE GENOMIC DNA]</scope>
    <source>
        <strain evidence="2 3">H2240</strain>
    </source>
</reference>
<feature type="domain" description="Glutamine amidotransferase" evidence="1">
    <location>
        <begin position="69"/>
        <end position="180"/>
    </location>
</feature>
<sequence>MLIGILQTGDAPDAIQPASGNYPDMFERLLAGRGFDFRTWRVLDMQFPASPRDADGWIITGSRFGVYEDHPFIAPLEAFIRAVKEAHVPMVGICFGHQIIAQALGGRVEKFSGGWSVGPQDYDFGGRTVTLNAWHQDQVVERPEGARVVGSSGFCDNAALAYGDDILTVQAHPEFDSTVTQGLIDHRSGSVPDDRVSAALTRLTEDDADTQGGSALLADRIADFLTQRAHV</sequence>
<name>A0A212A8P5_9RHOB</name>
<dbReference type="Proteomes" id="UP000196878">
    <property type="component" value="Unassembled WGS sequence"/>
</dbReference>
<proteinExistence type="predicted"/>
<dbReference type="InterPro" id="IPR029062">
    <property type="entry name" value="Class_I_gatase-like"/>
</dbReference>
<dbReference type="GO" id="GO:0005829">
    <property type="term" value="C:cytosol"/>
    <property type="evidence" value="ECO:0007669"/>
    <property type="project" value="TreeGrafter"/>
</dbReference>
<organism evidence="2 3">
    <name type="scientific">Haematobacter genomosp. 1</name>
    <dbReference type="NCBI Taxonomy" id="366618"/>
    <lineage>
        <taxon>Bacteria</taxon>
        <taxon>Pseudomonadati</taxon>
        <taxon>Pseudomonadota</taxon>
        <taxon>Alphaproteobacteria</taxon>
        <taxon>Rhodobacterales</taxon>
        <taxon>Paracoccaceae</taxon>
        <taxon>Haematobacter</taxon>
    </lineage>
</organism>
<dbReference type="CDD" id="cd01741">
    <property type="entry name" value="GATase1_1"/>
    <property type="match status" value="1"/>
</dbReference>
<dbReference type="Pfam" id="PF00117">
    <property type="entry name" value="GATase"/>
    <property type="match status" value="1"/>
</dbReference>
<accession>A0A212A8P5</accession>
<dbReference type="OrthoDB" id="7365442at2"/>
<keyword evidence="3" id="KW-1185">Reference proteome</keyword>
<comment type="caution">
    <text evidence="2">The sequence shown here is derived from an EMBL/GenBank/DDBJ whole genome shotgun (WGS) entry which is preliminary data.</text>
</comment>
<dbReference type="SUPFAM" id="SSF52317">
    <property type="entry name" value="Class I glutamine amidotransferase-like"/>
    <property type="match status" value="1"/>
</dbReference>
<evidence type="ECO:0000313" key="3">
    <source>
        <dbReference type="Proteomes" id="UP000196878"/>
    </source>
</evidence>
<evidence type="ECO:0000313" key="2">
    <source>
        <dbReference type="EMBL" id="OWJ76292.1"/>
    </source>
</evidence>
<protein>
    <submittedName>
        <fullName evidence="2">Glutamine amidotransferase</fullName>
    </submittedName>
</protein>
<dbReference type="Gene3D" id="3.40.50.880">
    <property type="match status" value="1"/>
</dbReference>
<dbReference type="PANTHER" id="PTHR42695:SF5">
    <property type="entry name" value="GLUTAMINE AMIDOTRANSFERASE YLR126C-RELATED"/>
    <property type="match status" value="1"/>
</dbReference>
<dbReference type="EMBL" id="NIPW01000028">
    <property type="protein sequence ID" value="OWJ76292.1"/>
    <property type="molecule type" value="Genomic_DNA"/>
</dbReference>
<dbReference type="PANTHER" id="PTHR42695">
    <property type="entry name" value="GLUTAMINE AMIDOTRANSFERASE YLR126C-RELATED"/>
    <property type="match status" value="1"/>
</dbReference>
<evidence type="ECO:0000259" key="1">
    <source>
        <dbReference type="Pfam" id="PF00117"/>
    </source>
</evidence>
<keyword evidence="2" id="KW-0315">Glutamine amidotransferase</keyword>